<dbReference type="PANTHER" id="PTHR33398:SF1">
    <property type="entry name" value="SMALL RIBOSOMAL SUBUNIT PROTEIN BS20C"/>
    <property type="match status" value="1"/>
</dbReference>
<evidence type="ECO:0000256" key="6">
    <source>
        <dbReference type="ARBA" id="ARBA00023274"/>
    </source>
</evidence>
<dbReference type="Gene3D" id="1.20.58.110">
    <property type="entry name" value="Ribosomal protein S20"/>
    <property type="match status" value="1"/>
</dbReference>
<keyword evidence="5 8" id="KW-0689">Ribosomal protein</keyword>
<evidence type="ECO:0000256" key="2">
    <source>
        <dbReference type="ARBA" id="ARBA00007634"/>
    </source>
</evidence>
<evidence type="ECO:0000256" key="1">
    <source>
        <dbReference type="ARBA" id="ARBA00003134"/>
    </source>
</evidence>
<dbReference type="GO" id="GO:0006412">
    <property type="term" value="P:translation"/>
    <property type="evidence" value="ECO:0007669"/>
    <property type="project" value="UniProtKB-UniRule"/>
</dbReference>
<dbReference type="HAMAP" id="MF_00500">
    <property type="entry name" value="Ribosomal_bS20"/>
    <property type="match status" value="1"/>
</dbReference>
<keyword evidence="6 8" id="KW-0687">Ribonucleoprotein</keyword>
<dbReference type="NCBIfam" id="TIGR00029">
    <property type="entry name" value="S20"/>
    <property type="match status" value="1"/>
</dbReference>
<comment type="similarity">
    <text evidence="2 8">Belongs to the bacterial ribosomal protein bS20 family.</text>
</comment>
<evidence type="ECO:0000313" key="11">
    <source>
        <dbReference type="Proteomes" id="UP000319756"/>
    </source>
</evidence>
<dbReference type="InterPro" id="IPR036510">
    <property type="entry name" value="Ribosomal_bS20_sf"/>
</dbReference>
<name>A0A514LM27_9BACI</name>
<evidence type="ECO:0000256" key="5">
    <source>
        <dbReference type="ARBA" id="ARBA00022980"/>
    </source>
</evidence>
<dbReference type="Proteomes" id="UP000319756">
    <property type="component" value="Chromosome"/>
</dbReference>
<evidence type="ECO:0000313" key="10">
    <source>
        <dbReference type="EMBL" id="QDI92917.1"/>
    </source>
</evidence>
<keyword evidence="11" id="KW-1185">Reference proteome</keyword>
<comment type="function">
    <text evidence="1 8">Binds directly to 16S ribosomal RNA.</text>
</comment>
<dbReference type="OrthoDB" id="9808392at2"/>
<dbReference type="FunFam" id="1.20.58.110:FF:000001">
    <property type="entry name" value="30S ribosomal protein S20"/>
    <property type="match status" value="1"/>
</dbReference>
<accession>A0A514LM27</accession>
<keyword evidence="3 8" id="KW-0699">rRNA-binding</keyword>
<evidence type="ECO:0000256" key="3">
    <source>
        <dbReference type="ARBA" id="ARBA00022730"/>
    </source>
</evidence>
<evidence type="ECO:0000256" key="7">
    <source>
        <dbReference type="ARBA" id="ARBA00035136"/>
    </source>
</evidence>
<evidence type="ECO:0000256" key="9">
    <source>
        <dbReference type="SAM" id="MobiDB-lite"/>
    </source>
</evidence>
<proteinExistence type="inferred from homology"/>
<dbReference type="InterPro" id="IPR002583">
    <property type="entry name" value="Ribosomal_bS20"/>
</dbReference>
<dbReference type="RefSeq" id="WP_142091410.1">
    <property type="nucleotide sequence ID" value="NZ_CP035485.1"/>
</dbReference>
<reference evidence="11" key="1">
    <citation type="submission" date="2019-01" db="EMBL/GenBank/DDBJ databases">
        <title>Genomic analysis of Salicibibacter sp. NKC3-5.</title>
        <authorList>
            <person name="Oh Y.J."/>
        </authorList>
    </citation>
    <scope>NUCLEOTIDE SEQUENCE [LARGE SCALE GENOMIC DNA]</scope>
    <source>
        <strain evidence="11">NKC3-5</strain>
    </source>
</reference>
<dbReference type="Pfam" id="PF01649">
    <property type="entry name" value="Ribosomal_S20p"/>
    <property type="match status" value="1"/>
</dbReference>
<evidence type="ECO:0000256" key="4">
    <source>
        <dbReference type="ARBA" id="ARBA00022884"/>
    </source>
</evidence>
<dbReference type="EMBL" id="CP035485">
    <property type="protein sequence ID" value="QDI92917.1"/>
    <property type="molecule type" value="Genomic_DNA"/>
</dbReference>
<dbReference type="GO" id="GO:0015935">
    <property type="term" value="C:small ribosomal subunit"/>
    <property type="evidence" value="ECO:0007669"/>
    <property type="project" value="TreeGrafter"/>
</dbReference>
<dbReference type="GO" id="GO:0003735">
    <property type="term" value="F:structural constituent of ribosome"/>
    <property type="evidence" value="ECO:0007669"/>
    <property type="project" value="InterPro"/>
</dbReference>
<protein>
    <recommendedName>
        <fullName evidence="7 8">Small ribosomal subunit protein bS20</fullName>
    </recommendedName>
</protein>
<dbReference type="GO" id="GO:0070181">
    <property type="term" value="F:small ribosomal subunit rRNA binding"/>
    <property type="evidence" value="ECO:0007669"/>
    <property type="project" value="TreeGrafter"/>
</dbReference>
<dbReference type="SUPFAM" id="SSF46992">
    <property type="entry name" value="Ribosomal protein S20"/>
    <property type="match status" value="1"/>
</dbReference>
<dbReference type="PANTHER" id="PTHR33398">
    <property type="entry name" value="30S RIBOSOMAL PROTEIN S20"/>
    <property type="match status" value="1"/>
</dbReference>
<sequence length="89" mass="10146">MANIKSAKKRVRLNEEQRVKNQAFKSSMRTAIKEFEKKLDNQDVEGAKDIFKLAEKKVDKAVSKGLVHKNTAARKKSQMERKLNQATAS</sequence>
<gene>
    <name evidence="8 10" type="primary">rpsT</name>
    <name evidence="10" type="ORF">EPH95_00030</name>
</gene>
<evidence type="ECO:0000256" key="8">
    <source>
        <dbReference type="HAMAP-Rule" id="MF_00500"/>
    </source>
</evidence>
<dbReference type="KEGG" id="sale:EPH95_00030"/>
<dbReference type="GO" id="GO:0005829">
    <property type="term" value="C:cytosol"/>
    <property type="evidence" value="ECO:0007669"/>
    <property type="project" value="TreeGrafter"/>
</dbReference>
<organism evidence="10 11">
    <name type="scientific">Salicibibacter halophilus</name>
    <dbReference type="NCBI Taxonomy" id="2502791"/>
    <lineage>
        <taxon>Bacteria</taxon>
        <taxon>Bacillati</taxon>
        <taxon>Bacillota</taxon>
        <taxon>Bacilli</taxon>
        <taxon>Bacillales</taxon>
        <taxon>Bacillaceae</taxon>
        <taxon>Salicibibacter</taxon>
    </lineage>
</organism>
<keyword evidence="4 8" id="KW-0694">RNA-binding</keyword>
<dbReference type="AlphaFoldDB" id="A0A514LM27"/>
<feature type="region of interest" description="Disordered" evidence="9">
    <location>
        <begin position="69"/>
        <end position="89"/>
    </location>
</feature>